<feature type="transmembrane region" description="Helical" evidence="2">
    <location>
        <begin position="332"/>
        <end position="356"/>
    </location>
</feature>
<accession>A0A058Z0F9</accession>
<feature type="compositionally biased region" description="Acidic residues" evidence="1">
    <location>
        <begin position="754"/>
        <end position="764"/>
    </location>
</feature>
<keyword evidence="2" id="KW-0472">Membrane</keyword>
<feature type="region of interest" description="Disordered" evidence="1">
    <location>
        <begin position="732"/>
        <end position="764"/>
    </location>
</feature>
<evidence type="ECO:0000313" key="3">
    <source>
        <dbReference type="EMBL" id="KCV67759.1"/>
    </source>
</evidence>
<gene>
    <name evidence="3" type="ORF">H696_05702</name>
</gene>
<dbReference type="RefSeq" id="XP_009497790.1">
    <property type="nucleotide sequence ID" value="XM_009499515.1"/>
</dbReference>
<reference evidence="3" key="1">
    <citation type="submission" date="2013-04" db="EMBL/GenBank/DDBJ databases">
        <title>The Genome Sequence of Fonticula alba ATCC 38817.</title>
        <authorList>
            <consortium name="The Broad Institute Genomics Platform"/>
            <person name="Russ C."/>
            <person name="Cuomo C."/>
            <person name="Burger G."/>
            <person name="Gray M.W."/>
            <person name="Holland P.W.H."/>
            <person name="King N."/>
            <person name="Lang F.B.F."/>
            <person name="Roger A.J."/>
            <person name="Ruiz-Trillo I."/>
            <person name="Brown M."/>
            <person name="Walker B."/>
            <person name="Young S."/>
            <person name="Zeng Q."/>
            <person name="Gargeya S."/>
            <person name="Fitzgerald M."/>
            <person name="Haas B."/>
            <person name="Abouelleil A."/>
            <person name="Allen A.W."/>
            <person name="Alvarado L."/>
            <person name="Arachchi H.M."/>
            <person name="Berlin A.M."/>
            <person name="Chapman S.B."/>
            <person name="Gainer-Dewar J."/>
            <person name="Goldberg J."/>
            <person name="Griggs A."/>
            <person name="Gujja S."/>
            <person name="Hansen M."/>
            <person name="Howarth C."/>
            <person name="Imamovic A."/>
            <person name="Ireland A."/>
            <person name="Larimer J."/>
            <person name="McCowan C."/>
            <person name="Murphy C."/>
            <person name="Pearson M."/>
            <person name="Poon T.W."/>
            <person name="Priest M."/>
            <person name="Roberts A."/>
            <person name="Saif S."/>
            <person name="Shea T."/>
            <person name="Sisk P."/>
            <person name="Sykes S."/>
            <person name="Wortman J."/>
            <person name="Nusbaum C."/>
            <person name="Birren B."/>
        </authorList>
    </citation>
    <scope>NUCLEOTIDE SEQUENCE [LARGE SCALE GENOMIC DNA]</scope>
    <source>
        <strain evidence="3">ATCC 38817</strain>
    </source>
</reference>
<feature type="region of interest" description="Disordered" evidence="1">
    <location>
        <begin position="178"/>
        <end position="204"/>
    </location>
</feature>
<evidence type="ECO:0000313" key="4">
    <source>
        <dbReference type="Proteomes" id="UP000030693"/>
    </source>
</evidence>
<feature type="transmembrane region" description="Helical" evidence="2">
    <location>
        <begin position="61"/>
        <end position="82"/>
    </location>
</feature>
<organism evidence="3">
    <name type="scientific">Fonticula alba</name>
    <name type="common">Slime mold</name>
    <dbReference type="NCBI Taxonomy" id="691883"/>
    <lineage>
        <taxon>Eukaryota</taxon>
        <taxon>Rotosphaerida</taxon>
        <taxon>Fonticulaceae</taxon>
        <taxon>Fonticula</taxon>
    </lineage>
</organism>
<dbReference type="GeneID" id="20530427"/>
<keyword evidence="2" id="KW-1133">Transmembrane helix</keyword>
<evidence type="ECO:0000256" key="1">
    <source>
        <dbReference type="SAM" id="MobiDB-lite"/>
    </source>
</evidence>
<keyword evidence="4" id="KW-1185">Reference proteome</keyword>
<name>A0A058Z0F9_FONAL</name>
<keyword evidence="2" id="KW-0812">Transmembrane</keyword>
<feature type="compositionally biased region" description="Low complexity" evidence="1">
    <location>
        <begin position="187"/>
        <end position="203"/>
    </location>
</feature>
<proteinExistence type="predicted"/>
<feature type="region of interest" description="Disordered" evidence="1">
    <location>
        <begin position="1"/>
        <end position="50"/>
    </location>
</feature>
<feature type="compositionally biased region" description="Pro residues" evidence="1">
    <location>
        <begin position="37"/>
        <end position="50"/>
    </location>
</feature>
<evidence type="ECO:0000256" key="2">
    <source>
        <dbReference type="SAM" id="Phobius"/>
    </source>
</evidence>
<dbReference type="EMBL" id="KB932213">
    <property type="protein sequence ID" value="KCV67759.1"/>
    <property type="molecule type" value="Genomic_DNA"/>
</dbReference>
<dbReference type="AlphaFoldDB" id="A0A058Z0F9"/>
<protein>
    <submittedName>
        <fullName evidence="3">Uncharacterized protein</fullName>
    </submittedName>
</protein>
<sequence>MGPCLPGPPRRGRPWSSPRPGTLSFGTSARAACSPASWPPAPDSPLRPAPRPRAARYHLRYTGPMVLLALLFAGLLAGQVLLYQRRPLMPLTAAPAIPQHGILPYSSPDQANKGIIVDGVHRAWWLEFGAPANSTVSGDAAFRVPALASNEHFAESVWLPARANVTVVMALAPDSGSGAGADGAGAPGASSSPGRGPPSGRASEAPACPVNLFLIPGRQAYRDWRQGLAWPDAALLLPLAASPTVHSLTHVPGAGDYFTFVAHVDPWAVAGLPCRLSASLHIQLSWTGDHPRLAPERMLTPGLTYRLPRCQLFLQSAGPHADPAVRLVGSKTLVVCLGLLCALLTLGTVVACCVMAKRRKPALQRAFRQEVIDLELARMEARPPVAHLPLPEPTSRAFTGRLKVPRHDEQHRLLEHLPRHFDFLRQCLGLVTVCKQDFRRLVDTVASFPPPRDACVDFFNSREYSQTSIIHTRIVCQLNHLAPLLRAVLVQNNLTPERARDPLRLYLFDDLPELRHRVFELSLRFALFEQLRAGKLISTSSDGDFAFWKAGALGPDKLQELHTCVGRLTDSPLDWDAAMGAIFSDTLRPPAHNADDQQTVYLHPGQLGIPSGPGAMTPVAVRLPPRPAEPPPQPGAQSSKEASFFGRGNVVSPALVTEQPVPEFAPPSYYETTSTSWTPLFSDFLPTGRREHTYFPLADPLVEHPSAPAAPSRRRFGRTRYARLFDLPDYPYAEDHHHHDSGRHFGGDPHSGMDDDDDDGDMDD</sequence>
<dbReference type="Proteomes" id="UP000030693">
    <property type="component" value="Unassembled WGS sequence"/>
</dbReference>
<feature type="compositionally biased region" description="Basic and acidic residues" evidence="1">
    <location>
        <begin position="733"/>
        <end position="753"/>
    </location>
</feature>